<accession>A0A8S5QQB2</accession>
<proteinExistence type="predicted"/>
<name>A0A8S5QQB2_9CAUD</name>
<organism evidence="1">
    <name type="scientific">Siphoviridae sp. ctgBD49</name>
    <dbReference type="NCBI Taxonomy" id="2826420"/>
    <lineage>
        <taxon>Viruses</taxon>
        <taxon>Duplodnaviria</taxon>
        <taxon>Heunggongvirae</taxon>
        <taxon>Uroviricota</taxon>
        <taxon>Caudoviricetes</taxon>
    </lineage>
</organism>
<protein>
    <submittedName>
        <fullName evidence="1">Uncharacterized protein</fullName>
    </submittedName>
</protein>
<dbReference type="EMBL" id="BK015703">
    <property type="protein sequence ID" value="DAE20933.1"/>
    <property type="molecule type" value="Genomic_DNA"/>
</dbReference>
<sequence length="69" mass="7959">MMLREFLNISEKYRVFGAKLEAQYGCLLQALPGNSTRDSISIANIRYKTAMLDDSVRKAIFELNKEEEK</sequence>
<reference evidence="1" key="1">
    <citation type="journal article" date="2021" name="Proc. Natl. Acad. Sci. U.S.A.">
        <title>A Catalog of Tens of Thousands of Viruses from Human Metagenomes Reveals Hidden Associations with Chronic Diseases.</title>
        <authorList>
            <person name="Tisza M.J."/>
            <person name="Buck C.B."/>
        </authorList>
    </citation>
    <scope>NUCLEOTIDE SEQUENCE</scope>
    <source>
        <strain evidence="1">CtgBD49</strain>
    </source>
</reference>
<evidence type="ECO:0000313" key="1">
    <source>
        <dbReference type="EMBL" id="DAE20933.1"/>
    </source>
</evidence>